<keyword evidence="2" id="KW-0732">Signal</keyword>
<feature type="signal peptide" evidence="2">
    <location>
        <begin position="1"/>
        <end position="25"/>
    </location>
</feature>
<gene>
    <name evidence="3" type="ORF">CLV60_101111</name>
</gene>
<protein>
    <recommendedName>
        <fullName evidence="5">DUF4906 domain-containing protein</fullName>
    </recommendedName>
</protein>
<name>A0A2P8GIE1_9BACT</name>
<comment type="caution">
    <text evidence="3">The sequence shown here is derived from an EMBL/GenBank/DDBJ whole genome shotgun (WGS) entry which is preliminary data.</text>
</comment>
<evidence type="ECO:0000313" key="4">
    <source>
        <dbReference type="Proteomes" id="UP000241964"/>
    </source>
</evidence>
<feature type="region of interest" description="Disordered" evidence="1">
    <location>
        <begin position="147"/>
        <end position="166"/>
    </location>
</feature>
<dbReference type="AlphaFoldDB" id="A0A2P8GIE1"/>
<reference evidence="3 4" key="1">
    <citation type="submission" date="2018-03" db="EMBL/GenBank/DDBJ databases">
        <title>Genomic Encyclopedia of Archaeal and Bacterial Type Strains, Phase II (KMG-II): from individual species to whole genera.</title>
        <authorList>
            <person name="Goeker M."/>
        </authorList>
    </citation>
    <scope>NUCLEOTIDE SEQUENCE [LARGE SCALE GENOMIC DNA]</scope>
    <source>
        <strain evidence="3 4">DSM 29057</strain>
    </source>
</reference>
<evidence type="ECO:0000256" key="2">
    <source>
        <dbReference type="SAM" id="SignalP"/>
    </source>
</evidence>
<dbReference type="RefSeq" id="WP_106593440.1">
    <property type="nucleotide sequence ID" value="NZ_PYAS01000001.1"/>
</dbReference>
<sequence length="166" mass="18110">MKTNLSTCVAFLFLFVLSVSFSCNRENNISPDPHEGPLVQTNGAEYSKLMAGREAFDGTPFEITKVTREGNALKINVTGGGGIEHYKIVWDGSLMLSYPMQARLVVAYDTPDGAQDAAMHDYTLEVDLQKLFGKEINPSEVVVHIANGSKKQDKVDDPNGSTSNPK</sequence>
<dbReference type="OrthoDB" id="1118380at2"/>
<evidence type="ECO:0008006" key="5">
    <source>
        <dbReference type="Google" id="ProtNLM"/>
    </source>
</evidence>
<evidence type="ECO:0000256" key="1">
    <source>
        <dbReference type="SAM" id="MobiDB-lite"/>
    </source>
</evidence>
<organism evidence="3 4">
    <name type="scientific">Dyadobacter jiangsuensis</name>
    <dbReference type="NCBI Taxonomy" id="1591085"/>
    <lineage>
        <taxon>Bacteria</taxon>
        <taxon>Pseudomonadati</taxon>
        <taxon>Bacteroidota</taxon>
        <taxon>Cytophagia</taxon>
        <taxon>Cytophagales</taxon>
        <taxon>Spirosomataceae</taxon>
        <taxon>Dyadobacter</taxon>
    </lineage>
</organism>
<accession>A0A2P8GIE1</accession>
<dbReference type="Proteomes" id="UP000241964">
    <property type="component" value="Unassembled WGS sequence"/>
</dbReference>
<feature type="chain" id="PRO_5015110629" description="DUF4906 domain-containing protein" evidence="2">
    <location>
        <begin position="26"/>
        <end position="166"/>
    </location>
</feature>
<evidence type="ECO:0000313" key="3">
    <source>
        <dbReference type="EMBL" id="PSL33742.1"/>
    </source>
</evidence>
<proteinExistence type="predicted"/>
<dbReference type="EMBL" id="PYAS01000001">
    <property type="protein sequence ID" value="PSL33742.1"/>
    <property type="molecule type" value="Genomic_DNA"/>
</dbReference>
<dbReference type="PROSITE" id="PS51257">
    <property type="entry name" value="PROKAR_LIPOPROTEIN"/>
    <property type="match status" value="1"/>
</dbReference>
<keyword evidence="4" id="KW-1185">Reference proteome</keyword>